<comment type="caution">
    <text evidence="1">The sequence shown here is derived from an EMBL/GenBank/DDBJ whole genome shotgun (WGS) entry which is preliminary data.</text>
</comment>
<evidence type="ECO:0008006" key="3">
    <source>
        <dbReference type="Google" id="ProtNLM"/>
    </source>
</evidence>
<accession>A0A9D7SJ69</accession>
<proteinExistence type="predicted"/>
<dbReference type="AlphaFoldDB" id="A0A9D7SJ69"/>
<reference evidence="1" key="1">
    <citation type="submission" date="2020-10" db="EMBL/GenBank/DDBJ databases">
        <title>Connecting structure to function with the recovery of over 1000 high-quality activated sludge metagenome-assembled genomes encoding full-length rRNA genes using long-read sequencing.</title>
        <authorList>
            <person name="Singleton C.M."/>
            <person name="Petriglieri F."/>
            <person name="Kristensen J.M."/>
            <person name="Kirkegaard R.H."/>
            <person name="Michaelsen T.Y."/>
            <person name="Andersen M.H."/>
            <person name="Karst S.M."/>
            <person name="Dueholm M.S."/>
            <person name="Nielsen P.H."/>
            <person name="Albertsen M."/>
        </authorList>
    </citation>
    <scope>NUCLEOTIDE SEQUENCE</scope>
    <source>
        <strain evidence="1">Skiv_18-Q3-R9-52_MAXAC.067</strain>
    </source>
</reference>
<dbReference type="EMBL" id="JADKIO010000009">
    <property type="protein sequence ID" value="MBK9797233.1"/>
    <property type="molecule type" value="Genomic_DNA"/>
</dbReference>
<dbReference type="Proteomes" id="UP000886657">
    <property type="component" value="Unassembled WGS sequence"/>
</dbReference>
<protein>
    <recommendedName>
        <fullName evidence="3">LRAT domain-containing protein</fullName>
    </recommendedName>
</protein>
<gene>
    <name evidence="1" type="ORF">IPP58_12200</name>
</gene>
<evidence type="ECO:0000313" key="1">
    <source>
        <dbReference type="EMBL" id="MBK9797233.1"/>
    </source>
</evidence>
<sequence length="134" mass="14719">MVETNLPNGIYMVWQKSSHKGVDHYGVLDVGNCLRIAQTDGSRPTVIHQAPPAITLDTLENTGPWVVVAQSNNIEQSFQTFWQACGNPQYDWLSNNCEHFARSVVLGRRESTQIQNVVVAGALVLAVLGLTQAD</sequence>
<name>A0A9D7SJ69_9BACT</name>
<dbReference type="Gene3D" id="3.90.1720.10">
    <property type="entry name" value="endopeptidase domain like (from Nostoc punctiforme)"/>
    <property type="match status" value="1"/>
</dbReference>
<organism evidence="1 2">
    <name type="scientific">Candidatus Geothrix skivensis</name>
    <dbReference type="NCBI Taxonomy" id="2954439"/>
    <lineage>
        <taxon>Bacteria</taxon>
        <taxon>Pseudomonadati</taxon>
        <taxon>Acidobacteriota</taxon>
        <taxon>Holophagae</taxon>
        <taxon>Holophagales</taxon>
        <taxon>Holophagaceae</taxon>
        <taxon>Geothrix</taxon>
    </lineage>
</organism>
<evidence type="ECO:0000313" key="2">
    <source>
        <dbReference type="Proteomes" id="UP000886657"/>
    </source>
</evidence>